<dbReference type="InterPro" id="IPR013087">
    <property type="entry name" value="Znf_C2H2_type"/>
</dbReference>
<evidence type="ECO:0000259" key="9">
    <source>
        <dbReference type="SMART" id="SM00355"/>
    </source>
</evidence>
<feature type="domain" description="C2H2-type" evidence="9">
    <location>
        <begin position="109"/>
        <end position="136"/>
    </location>
</feature>
<keyword evidence="7" id="KW-0539">Nucleus</keyword>
<evidence type="ECO:0000256" key="2">
    <source>
        <dbReference type="ARBA" id="ARBA00022723"/>
    </source>
</evidence>
<gene>
    <name evidence="10" type="ORF">L207DRAFT_510362</name>
</gene>
<evidence type="ECO:0000256" key="7">
    <source>
        <dbReference type="ARBA" id="ARBA00023242"/>
    </source>
</evidence>
<dbReference type="Proteomes" id="UP000235786">
    <property type="component" value="Unassembled WGS sequence"/>
</dbReference>
<comment type="subcellular location">
    <subcellularLocation>
        <location evidence="1">Nucleus</location>
    </subcellularLocation>
</comment>
<dbReference type="GO" id="GO:0005634">
    <property type="term" value="C:nucleus"/>
    <property type="evidence" value="ECO:0007669"/>
    <property type="project" value="UniProtKB-SubCell"/>
</dbReference>
<evidence type="ECO:0000256" key="8">
    <source>
        <dbReference type="SAM" id="MobiDB-lite"/>
    </source>
</evidence>
<evidence type="ECO:0000313" key="10">
    <source>
        <dbReference type="EMBL" id="PMD42064.1"/>
    </source>
</evidence>
<name>A0A2J6RU74_HYAVF</name>
<keyword evidence="6" id="KW-0804">Transcription</keyword>
<keyword evidence="11" id="KW-1185">Reference proteome</keyword>
<keyword evidence="4" id="KW-0862">Zinc</keyword>
<dbReference type="EMBL" id="KZ613943">
    <property type="protein sequence ID" value="PMD42064.1"/>
    <property type="molecule type" value="Genomic_DNA"/>
</dbReference>
<evidence type="ECO:0000256" key="5">
    <source>
        <dbReference type="ARBA" id="ARBA00023015"/>
    </source>
</evidence>
<evidence type="ECO:0000256" key="6">
    <source>
        <dbReference type="ARBA" id="ARBA00023163"/>
    </source>
</evidence>
<dbReference type="GO" id="GO:0008270">
    <property type="term" value="F:zinc ion binding"/>
    <property type="evidence" value="ECO:0007669"/>
    <property type="project" value="UniProtKB-KW"/>
</dbReference>
<feature type="domain" description="C2H2-type" evidence="9">
    <location>
        <begin position="78"/>
        <end position="105"/>
    </location>
</feature>
<dbReference type="PANTHER" id="PTHR46179">
    <property type="entry name" value="ZINC FINGER PROTEIN"/>
    <property type="match status" value="1"/>
</dbReference>
<dbReference type="OrthoDB" id="2687452at2759"/>
<dbReference type="SMART" id="SM00355">
    <property type="entry name" value="ZnF_C2H2"/>
    <property type="match status" value="4"/>
</dbReference>
<evidence type="ECO:0000313" key="11">
    <source>
        <dbReference type="Proteomes" id="UP000235786"/>
    </source>
</evidence>
<keyword evidence="3" id="KW-0863">Zinc-finger</keyword>
<sequence length="275" mass="31240">MDSQQHKSVSQMGDEGPTDLQRSTLGAATLGIPNLKKRSRPDNCTWVGCQQTSLPENSLRNHLECHSFDVVARWTRDSKCTWQGCKSQAVFKTPGQIKEHLKNIHTEPLLCDQRGCLYTKPFRNMADLNRHKSTKHYAEPKWECPYSSCSSEQCVFARKDKWLKHIQDTYHENDGHCLLPHCILKEDQLNWESITHEGICDHLGYCHVGGVLLGIPVVLGRAKRPDIWTVGVVRAFIVTSDCNTTYLISKWKRRPIMSSPSSIFPATILIVSRNG</sequence>
<feature type="domain" description="C2H2-type" evidence="9">
    <location>
        <begin position="142"/>
        <end position="171"/>
    </location>
</feature>
<dbReference type="AlphaFoldDB" id="A0A2J6RU74"/>
<feature type="compositionally biased region" description="Polar residues" evidence="8">
    <location>
        <begin position="1"/>
        <end position="11"/>
    </location>
</feature>
<dbReference type="PANTHER" id="PTHR46179:SF13">
    <property type="entry name" value="C2H2-TYPE DOMAIN-CONTAINING PROTEIN"/>
    <property type="match status" value="1"/>
</dbReference>
<dbReference type="GO" id="GO:0006357">
    <property type="term" value="P:regulation of transcription by RNA polymerase II"/>
    <property type="evidence" value="ECO:0007669"/>
    <property type="project" value="TreeGrafter"/>
</dbReference>
<feature type="region of interest" description="Disordered" evidence="8">
    <location>
        <begin position="1"/>
        <end position="21"/>
    </location>
</feature>
<organism evidence="10 11">
    <name type="scientific">Hyaloscypha variabilis (strain UAMH 11265 / GT02V1 / F)</name>
    <name type="common">Meliniomyces variabilis</name>
    <dbReference type="NCBI Taxonomy" id="1149755"/>
    <lineage>
        <taxon>Eukaryota</taxon>
        <taxon>Fungi</taxon>
        <taxon>Dikarya</taxon>
        <taxon>Ascomycota</taxon>
        <taxon>Pezizomycotina</taxon>
        <taxon>Leotiomycetes</taxon>
        <taxon>Helotiales</taxon>
        <taxon>Hyaloscyphaceae</taxon>
        <taxon>Hyaloscypha</taxon>
        <taxon>Hyaloscypha variabilis</taxon>
    </lineage>
</organism>
<reference evidence="10 11" key="1">
    <citation type="submission" date="2016-04" db="EMBL/GenBank/DDBJ databases">
        <title>A degradative enzymes factory behind the ericoid mycorrhizal symbiosis.</title>
        <authorList>
            <consortium name="DOE Joint Genome Institute"/>
            <person name="Martino E."/>
            <person name="Morin E."/>
            <person name="Grelet G."/>
            <person name="Kuo A."/>
            <person name="Kohler A."/>
            <person name="Daghino S."/>
            <person name="Barry K."/>
            <person name="Choi C."/>
            <person name="Cichocki N."/>
            <person name="Clum A."/>
            <person name="Copeland A."/>
            <person name="Hainaut M."/>
            <person name="Haridas S."/>
            <person name="Labutti K."/>
            <person name="Lindquist E."/>
            <person name="Lipzen A."/>
            <person name="Khouja H.-R."/>
            <person name="Murat C."/>
            <person name="Ohm R."/>
            <person name="Olson A."/>
            <person name="Spatafora J."/>
            <person name="Veneault-Fourrey C."/>
            <person name="Henrissat B."/>
            <person name="Grigoriev I."/>
            <person name="Martin F."/>
            <person name="Perotto S."/>
        </authorList>
    </citation>
    <scope>NUCLEOTIDE SEQUENCE [LARGE SCALE GENOMIC DNA]</scope>
    <source>
        <strain evidence="10 11">F</strain>
    </source>
</reference>
<keyword evidence="5" id="KW-0805">Transcription regulation</keyword>
<evidence type="ECO:0000256" key="1">
    <source>
        <dbReference type="ARBA" id="ARBA00004123"/>
    </source>
</evidence>
<keyword evidence="2" id="KW-0479">Metal-binding</keyword>
<dbReference type="InterPro" id="IPR051061">
    <property type="entry name" value="Zinc_finger_trans_reg"/>
</dbReference>
<feature type="domain" description="C2H2-type" evidence="9">
    <location>
        <begin position="42"/>
        <end position="66"/>
    </location>
</feature>
<evidence type="ECO:0000256" key="3">
    <source>
        <dbReference type="ARBA" id="ARBA00022771"/>
    </source>
</evidence>
<protein>
    <recommendedName>
        <fullName evidence="9">C2H2-type domain-containing protein</fullName>
    </recommendedName>
</protein>
<proteinExistence type="predicted"/>
<accession>A0A2J6RU74</accession>
<evidence type="ECO:0000256" key="4">
    <source>
        <dbReference type="ARBA" id="ARBA00022833"/>
    </source>
</evidence>